<feature type="transmembrane region" description="Helical" evidence="1">
    <location>
        <begin position="289"/>
        <end position="307"/>
    </location>
</feature>
<keyword evidence="1" id="KW-0812">Transmembrane</keyword>
<accession>A0A815NZF3</accession>
<feature type="transmembrane region" description="Helical" evidence="1">
    <location>
        <begin position="605"/>
        <end position="628"/>
    </location>
</feature>
<reference evidence="3" key="1">
    <citation type="submission" date="2021-02" db="EMBL/GenBank/DDBJ databases">
        <authorList>
            <person name="Nowell W R."/>
        </authorList>
    </citation>
    <scope>NUCLEOTIDE SEQUENCE</scope>
</reference>
<dbReference type="Proteomes" id="UP000663882">
    <property type="component" value="Unassembled WGS sequence"/>
</dbReference>
<proteinExistence type="predicted"/>
<evidence type="ECO:0000256" key="1">
    <source>
        <dbReference type="SAM" id="Phobius"/>
    </source>
</evidence>
<feature type="transmembrane region" description="Helical" evidence="1">
    <location>
        <begin position="226"/>
        <end position="252"/>
    </location>
</feature>
<dbReference type="OrthoDB" id="10039169at2759"/>
<dbReference type="AlphaFoldDB" id="A0A815NZF3"/>
<dbReference type="EMBL" id="CAJNOT010004662">
    <property type="protein sequence ID" value="CAF1440544.1"/>
    <property type="molecule type" value="Genomic_DNA"/>
</dbReference>
<protein>
    <submittedName>
        <fullName evidence="3">Uncharacterized protein</fullName>
    </submittedName>
</protein>
<evidence type="ECO:0000313" key="4">
    <source>
        <dbReference type="EMBL" id="CAF4038613.1"/>
    </source>
</evidence>
<dbReference type="EMBL" id="CAJOBD010006888">
    <property type="protein sequence ID" value="CAF4073149.1"/>
    <property type="molecule type" value="Genomic_DNA"/>
</dbReference>
<keyword evidence="1" id="KW-1133">Transmembrane helix</keyword>
<sequence>MFCQQIRQTVNDSLQTFFQTPFLSSQVIPQHLFEFQVNSSIYNWQSQTLNKFLRTIKLFRAITHGNKLMDGGWSLDGRHLIKNDKNFIINMGNFSNCSCVLSSSCLMVMGIFDMDINSLEVLHTYFMVPNFVIGCFPIEGLLKSTLECFYNQSCMLEIDKYISNSLESSFKFSALNENLNLPNETVESIINRLMIDSWSSNVSFSSYYKICSPLSCTFTYMGRNDIFSVVITILGLYTGLSLGIKLFILIILRSIEKIINNLSFHGLRISIKNIFICNTGQKLIRRLHFIFLLITLCLIFIFSTFTLKSITIQINKPSLSTYERLSKQYSDSLQCSCSHISIPYQSFITIKPNFHHICSSHFVSNEWISYLYDNGDFRLSLEFTDYRFSAAGQFLLLTSFCQLSQETVNNTLSQLYTSDFTNVQVLSPSVLNQQIETMIKQFHSTASNLFLNSLNLIRETVGSDMIMSSWFTNWIFIRESVIHSDWSAHTTPVTYEACDCGSSWKCTQSSRGMMSGCYALEALLQTALQCFYDQDCIDSNGVFTSLNISLLQTSQFGLNATFQSLLNNLMVEEYQSNLSYEKYYNECSPLSCQYSNMISHDATEAIISLISLYGGLFIITNCLAVIIVKIYQRRIRRITPEGTEQNT</sequence>
<dbReference type="EMBL" id="CAJNOO010005801">
    <property type="protein sequence ID" value="CAF1430869.1"/>
    <property type="molecule type" value="Genomic_DNA"/>
</dbReference>
<evidence type="ECO:0000313" key="3">
    <source>
        <dbReference type="EMBL" id="CAF1440544.1"/>
    </source>
</evidence>
<organism evidence="3 6">
    <name type="scientific">Rotaria sordida</name>
    <dbReference type="NCBI Taxonomy" id="392033"/>
    <lineage>
        <taxon>Eukaryota</taxon>
        <taxon>Metazoa</taxon>
        <taxon>Spiralia</taxon>
        <taxon>Gnathifera</taxon>
        <taxon>Rotifera</taxon>
        <taxon>Eurotatoria</taxon>
        <taxon>Bdelloidea</taxon>
        <taxon>Philodinida</taxon>
        <taxon>Philodinidae</taxon>
        <taxon>Rotaria</taxon>
    </lineage>
</organism>
<dbReference type="EMBL" id="CAJOAX010008636">
    <property type="protein sequence ID" value="CAF4038613.1"/>
    <property type="molecule type" value="Genomic_DNA"/>
</dbReference>
<keyword evidence="1" id="KW-0472">Membrane</keyword>
<dbReference type="Proteomes" id="UP000663823">
    <property type="component" value="Unassembled WGS sequence"/>
</dbReference>
<gene>
    <name evidence="5" type="ORF">JBS370_LOCUS30273</name>
    <name evidence="4" type="ORF">OTI717_LOCUS31009</name>
    <name evidence="2" type="ORF">RFH988_LOCUS35937</name>
    <name evidence="3" type="ORF">ZHD862_LOCUS34798</name>
</gene>
<evidence type="ECO:0000313" key="6">
    <source>
        <dbReference type="Proteomes" id="UP000663864"/>
    </source>
</evidence>
<comment type="caution">
    <text evidence="3">The sequence shown here is derived from an EMBL/GenBank/DDBJ whole genome shotgun (WGS) entry which is preliminary data.</text>
</comment>
<name>A0A815NZF3_9BILA</name>
<evidence type="ECO:0000313" key="2">
    <source>
        <dbReference type="EMBL" id="CAF1430869.1"/>
    </source>
</evidence>
<evidence type="ECO:0000313" key="5">
    <source>
        <dbReference type="EMBL" id="CAF4073149.1"/>
    </source>
</evidence>
<dbReference type="Proteomes" id="UP000663836">
    <property type="component" value="Unassembled WGS sequence"/>
</dbReference>
<dbReference type="Proteomes" id="UP000663864">
    <property type="component" value="Unassembled WGS sequence"/>
</dbReference>